<feature type="binding site" evidence="8">
    <location>
        <position position="324"/>
    </location>
    <ligand>
        <name>Ca(2+)</name>
        <dbReference type="ChEBI" id="CHEBI:29108"/>
        <label>2</label>
    </ligand>
</feature>
<evidence type="ECO:0000256" key="10">
    <source>
        <dbReference type="PROSITE-ProRule" id="PRU01011"/>
    </source>
</evidence>
<feature type="binding site" evidence="8">
    <location>
        <position position="298"/>
    </location>
    <ligand>
        <name>Ca(2+)</name>
        <dbReference type="ChEBI" id="CHEBI:29108"/>
        <label>3</label>
    </ligand>
</feature>
<comment type="cofactor">
    <cofactor evidence="8">
        <name>Zn(2+)</name>
        <dbReference type="ChEBI" id="CHEBI:29105"/>
    </cofactor>
    <text evidence="8">Binds 2 Zn(2+) ions per subunit.</text>
</comment>
<dbReference type="SUPFAM" id="SSF55486">
    <property type="entry name" value="Metalloproteases ('zincins'), catalytic domain"/>
    <property type="match status" value="1"/>
</dbReference>
<dbReference type="InterPro" id="IPR036375">
    <property type="entry name" value="Hemopexin-like_dom_sf"/>
</dbReference>
<dbReference type="InterPro" id="IPR024079">
    <property type="entry name" value="MetalloPept_cat_dom_sf"/>
</dbReference>
<feature type="binding site" evidence="8">
    <location>
        <position position="326"/>
    </location>
    <ligand>
        <name>Zn(2+)</name>
        <dbReference type="ChEBI" id="CHEBI:29105"/>
        <label>1</label>
    </ligand>
</feature>
<dbReference type="PANTHER" id="PTHR10201">
    <property type="entry name" value="MATRIX METALLOPROTEINASE"/>
    <property type="match status" value="1"/>
</dbReference>
<feature type="binding site" evidence="8">
    <location>
        <position position="345"/>
    </location>
    <ligand>
        <name>Zn(2+)</name>
        <dbReference type="ChEBI" id="CHEBI:29105"/>
        <label>2</label>
        <note>catalytic</note>
    </ligand>
</feature>
<dbReference type="CDD" id="cd04278">
    <property type="entry name" value="ZnMc_MMP"/>
    <property type="match status" value="1"/>
</dbReference>
<evidence type="ECO:0000256" key="5">
    <source>
        <dbReference type="ARBA" id="ARBA00022833"/>
    </source>
</evidence>
<sequence length="634" mass="72190">MNDIFKDYTSCQSCNTSGHFSEIVFRRLKSTASSLQVVTKTKKMLSKHTSSSEFLCNDSQGSIRQSASALRCSLVPSSLWYRWLLCWVLMFSVVVRCQGQDVAEHGSTDTETVDKYLSTFGYYSQNPGETQNQAISRSASESEVTSAHSEVERSRAIRRLQSFFHLPVNGQLDVDTKKIMGSARCGRKDIEAGDEPTGGRVVKVLQPGSRRRVKRYTVNRYPDGTLANWNVSQLTWRISRPSRQLSEAQQREIVRTSLAMWAEYMPIKFMEERGQETPDIDIQFARGEHGPKPDPIFDGNPKQSLNILAHAWGPGYNIKGLAGDVHFDEDDDWKDYNTLLGVAVHELGHSMGLGHSEDESAIMYPVYRSVVALAQDDIDGITLMYGSGAGTRPRPRTQAPPVWTYKPDPRYITERPDPRHRTERPDPRKYIAVSDENVHTLTQHGVLEKSELLQDVYPEVPINPDVGFSIYTKRTVYFIKDNRMWAYKEGQLVNEYPKSLSSLRFPEPPKFTVTLNQRDGSYRLYLFGTRYFWMFDVDRLFIVQPQPISSFSGDLPPGVRFAARWLDNHLYAVTKNSYVIMDMETRRITHESPISGKPEWLQALCGRSNRISTHVTSLLAAVMLASVITSYFQR</sequence>
<dbReference type="Proteomes" id="UP000678393">
    <property type="component" value="Unassembled WGS sequence"/>
</dbReference>
<dbReference type="SUPFAM" id="SSF47090">
    <property type="entry name" value="PGBD-like"/>
    <property type="match status" value="1"/>
</dbReference>
<evidence type="ECO:0000256" key="6">
    <source>
        <dbReference type="ARBA" id="ARBA00023049"/>
    </source>
</evidence>
<keyword evidence="6" id="KW-0482">Metalloprotease</keyword>
<comment type="caution">
    <text evidence="13">The sequence shown here is derived from an EMBL/GenBank/DDBJ whole genome shotgun (WGS) entry which is preliminary data.</text>
</comment>
<evidence type="ECO:0000256" key="9">
    <source>
        <dbReference type="PIRSR" id="PIRSR621190-4"/>
    </source>
</evidence>
<dbReference type="EMBL" id="CAJHNH020002348">
    <property type="protein sequence ID" value="CAG5126397.1"/>
    <property type="molecule type" value="Genomic_DNA"/>
</dbReference>
<dbReference type="InterPro" id="IPR018487">
    <property type="entry name" value="Hemopexin-like_repeat"/>
</dbReference>
<dbReference type="GO" id="GO:0004222">
    <property type="term" value="F:metalloendopeptidase activity"/>
    <property type="evidence" value="ECO:0007669"/>
    <property type="project" value="InterPro"/>
</dbReference>
<comment type="similarity">
    <text evidence="1">Belongs to the peptidase M10A family.</text>
</comment>
<feature type="region of interest" description="Disordered" evidence="11">
    <location>
        <begin position="389"/>
        <end position="425"/>
    </location>
</feature>
<keyword evidence="5 8" id="KW-0862">Zinc</keyword>
<evidence type="ECO:0000256" key="7">
    <source>
        <dbReference type="PIRSR" id="PIRSR621190-1"/>
    </source>
</evidence>
<feature type="binding site" description="in inhibited form" evidence="8">
    <location>
        <position position="185"/>
    </location>
    <ligand>
        <name>Zn(2+)</name>
        <dbReference type="ChEBI" id="CHEBI:29105"/>
        <label>2</label>
        <note>catalytic</note>
    </ligand>
</feature>
<comment type="cofactor">
    <cofactor evidence="8">
        <name>Ca(2+)</name>
        <dbReference type="ChEBI" id="CHEBI:29108"/>
    </cofactor>
    <text evidence="8">Can bind about 5 Ca(2+) ions per subunit.</text>
</comment>
<dbReference type="PRINTS" id="PR00138">
    <property type="entry name" value="MATRIXIN"/>
</dbReference>
<feature type="binding site" evidence="8">
    <location>
        <position position="465"/>
    </location>
    <ligand>
        <name>Ca(2+)</name>
        <dbReference type="ChEBI" id="CHEBI:29108"/>
        <label>4</label>
    </ligand>
</feature>
<feature type="binding site" evidence="8">
    <location>
        <position position="349"/>
    </location>
    <ligand>
        <name>Zn(2+)</name>
        <dbReference type="ChEBI" id="CHEBI:29105"/>
        <label>2</label>
        <note>catalytic</note>
    </ligand>
</feature>
<gene>
    <name evidence="13" type="ORF">CUNI_LOCUS11955</name>
</gene>
<proteinExistence type="inferred from homology"/>
<feature type="binding site" evidence="8">
    <location>
        <position position="328"/>
    </location>
    <ligand>
        <name>Ca(2+)</name>
        <dbReference type="ChEBI" id="CHEBI:29108"/>
        <label>3</label>
    </ligand>
</feature>
<keyword evidence="14" id="KW-1185">Reference proteome</keyword>
<dbReference type="InterPro" id="IPR001818">
    <property type="entry name" value="Pept_M10_metallopeptidase"/>
</dbReference>
<dbReference type="GO" id="GO:0008270">
    <property type="term" value="F:zinc ion binding"/>
    <property type="evidence" value="ECO:0007669"/>
    <property type="project" value="InterPro"/>
</dbReference>
<name>A0A8S3Z9Z5_9EUPU</name>
<dbReference type="Gene3D" id="3.40.390.10">
    <property type="entry name" value="Collagenase (Catalytic Domain)"/>
    <property type="match status" value="1"/>
</dbReference>
<dbReference type="GO" id="GO:0031012">
    <property type="term" value="C:extracellular matrix"/>
    <property type="evidence" value="ECO:0007669"/>
    <property type="project" value="InterPro"/>
</dbReference>
<feature type="binding site" evidence="8">
    <location>
        <position position="363"/>
    </location>
    <ligand>
        <name>Zn(2+)</name>
        <dbReference type="ChEBI" id="CHEBI:29105"/>
        <label>2</label>
        <note>catalytic</note>
    </ligand>
</feature>
<evidence type="ECO:0000259" key="12">
    <source>
        <dbReference type="SMART" id="SM00235"/>
    </source>
</evidence>
<dbReference type="InterPro" id="IPR021190">
    <property type="entry name" value="Pept_M10A"/>
</dbReference>
<feature type="binding site" evidence="8">
    <location>
        <position position="299"/>
    </location>
    <ligand>
        <name>Ca(2+)</name>
        <dbReference type="ChEBI" id="CHEBI:29108"/>
        <label>3</label>
    </ligand>
</feature>
<evidence type="ECO:0000256" key="4">
    <source>
        <dbReference type="ARBA" id="ARBA00022801"/>
    </source>
</evidence>
<feature type="binding site" evidence="8">
    <location>
        <position position="310"/>
    </location>
    <ligand>
        <name>Zn(2+)</name>
        <dbReference type="ChEBI" id="CHEBI:29105"/>
        <label>1</label>
    </ligand>
</feature>
<feature type="active site" evidence="7">
    <location>
        <position position="346"/>
    </location>
</feature>
<feature type="modified residue" description="Phosphotyrosine; by PKDCC" evidence="9">
    <location>
        <position position="496"/>
    </location>
</feature>
<evidence type="ECO:0000256" key="8">
    <source>
        <dbReference type="PIRSR" id="PIRSR621190-2"/>
    </source>
</evidence>
<dbReference type="PANTHER" id="PTHR10201:SF323">
    <property type="entry name" value="MATRIX METALLOPROTEINASE-21"/>
    <property type="match status" value="1"/>
</dbReference>
<evidence type="ECO:0000256" key="11">
    <source>
        <dbReference type="SAM" id="MobiDB-lite"/>
    </source>
</evidence>
<keyword evidence="4" id="KW-0378">Hydrolase</keyword>
<dbReference type="AlphaFoldDB" id="A0A8S3Z9Z5"/>
<feature type="repeat" description="Hemopexin" evidence="10">
    <location>
        <begin position="461"/>
        <end position="507"/>
    </location>
</feature>
<dbReference type="InterPro" id="IPR036365">
    <property type="entry name" value="PGBD-like_sf"/>
</dbReference>
<reference evidence="13" key="1">
    <citation type="submission" date="2021-04" db="EMBL/GenBank/DDBJ databases">
        <authorList>
            <consortium name="Molecular Ecology Group"/>
        </authorList>
    </citation>
    <scope>NUCLEOTIDE SEQUENCE</scope>
</reference>
<evidence type="ECO:0000256" key="1">
    <source>
        <dbReference type="ARBA" id="ARBA00010370"/>
    </source>
</evidence>
<feature type="binding site" evidence="8">
    <location>
        <position position="279"/>
    </location>
    <ligand>
        <name>Ca(2+)</name>
        <dbReference type="ChEBI" id="CHEBI:29108"/>
        <label>2</label>
    </ligand>
</feature>
<dbReference type="PROSITE" id="PS51642">
    <property type="entry name" value="HEMOPEXIN_2"/>
    <property type="match status" value="1"/>
</dbReference>
<dbReference type="InterPro" id="IPR006026">
    <property type="entry name" value="Peptidase_Metallo"/>
</dbReference>
<dbReference type="InterPro" id="IPR033739">
    <property type="entry name" value="M10A_MMP"/>
</dbReference>
<evidence type="ECO:0000256" key="3">
    <source>
        <dbReference type="ARBA" id="ARBA00022723"/>
    </source>
</evidence>
<dbReference type="GO" id="GO:0006508">
    <property type="term" value="P:proteolysis"/>
    <property type="evidence" value="ECO:0007669"/>
    <property type="project" value="UniProtKB-KW"/>
</dbReference>
<accession>A0A8S3Z9Z5</accession>
<evidence type="ECO:0000313" key="14">
    <source>
        <dbReference type="Proteomes" id="UP000678393"/>
    </source>
</evidence>
<dbReference type="Pfam" id="PF00413">
    <property type="entry name" value="Peptidase_M10"/>
    <property type="match status" value="1"/>
</dbReference>
<evidence type="ECO:0000313" key="13">
    <source>
        <dbReference type="EMBL" id="CAG5126397.1"/>
    </source>
</evidence>
<dbReference type="Gene3D" id="2.110.10.10">
    <property type="entry name" value="Hemopexin-like domain"/>
    <property type="match status" value="1"/>
</dbReference>
<dbReference type="OrthoDB" id="1901267at2759"/>
<keyword evidence="2" id="KW-0645">Protease</keyword>
<dbReference type="SMART" id="SM00235">
    <property type="entry name" value="ZnMc"/>
    <property type="match status" value="1"/>
</dbReference>
<feature type="binding site" evidence="8">
    <location>
        <position position="355"/>
    </location>
    <ligand>
        <name>Zn(2+)</name>
        <dbReference type="ChEBI" id="CHEBI:29105"/>
        <label>2</label>
        <note>catalytic</note>
    </ligand>
</feature>
<protein>
    <recommendedName>
        <fullName evidence="12">Peptidase metallopeptidase domain-containing protein</fullName>
    </recommendedName>
</protein>
<feature type="compositionally biased region" description="Basic and acidic residues" evidence="11">
    <location>
        <begin position="407"/>
        <end position="425"/>
    </location>
</feature>
<evidence type="ECO:0000256" key="2">
    <source>
        <dbReference type="ARBA" id="ARBA00022670"/>
    </source>
</evidence>
<keyword evidence="8" id="KW-0106">Calcium</keyword>
<dbReference type="SUPFAM" id="SSF50923">
    <property type="entry name" value="Hemopexin-like domain"/>
    <property type="match status" value="1"/>
</dbReference>
<feature type="binding site" evidence="8">
    <location>
        <position position="289"/>
    </location>
    <ligand>
        <name>Zn(2+)</name>
        <dbReference type="ChEBI" id="CHEBI:29105"/>
        <label>1</label>
    </ligand>
</feature>
<organism evidence="13 14">
    <name type="scientific">Candidula unifasciata</name>
    <dbReference type="NCBI Taxonomy" id="100452"/>
    <lineage>
        <taxon>Eukaryota</taxon>
        <taxon>Metazoa</taxon>
        <taxon>Spiralia</taxon>
        <taxon>Lophotrochozoa</taxon>
        <taxon>Mollusca</taxon>
        <taxon>Gastropoda</taxon>
        <taxon>Heterobranchia</taxon>
        <taxon>Euthyneura</taxon>
        <taxon>Panpulmonata</taxon>
        <taxon>Eupulmonata</taxon>
        <taxon>Stylommatophora</taxon>
        <taxon>Helicina</taxon>
        <taxon>Helicoidea</taxon>
        <taxon>Geomitridae</taxon>
        <taxon>Candidula</taxon>
    </lineage>
</organism>
<keyword evidence="3 8" id="KW-0479">Metal-binding</keyword>
<feature type="domain" description="Peptidase metallopeptidase" evidence="12">
    <location>
        <begin position="225"/>
        <end position="387"/>
    </location>
</feature>